<dbReference type="RefSeq" id="WP_130958162.1">
    <property type="nucleotide sequence ID" value="NZ_JBHSHA010000001.1"/>
</dbReference>
<gene>
    <name evidence="3" type="ORF">EB812_09410</name>
</gene>
<dbReference type="GO" id="GO:0016787">
    <property type="term" value="F:hydrolase activity"/>
    <property type="evidence" value="ECO:0007669"/>
    <property type="project" value="UniProtKB-KW"/>
</dbReference>
<keyword evidence="1" id="KW-0378">Hydrolase</keyword>
<feature type="domain" description="Helicase ATP-binding" evidence="2">
    <location>
        <begin position="11"/>
        <end position="333"/>
    </location>
</feature>
<reference evidence="3 4" key="1">
    <citation type="submission" date="2018-12" db="EMBL/GenBank/DDBJ databases">
        <title>First genome draft of Desulfovibrio legallis sp. nov.</title>
        <authorList>
            <person name="Ben Dhia O."/>
            <person name="Najjari A."/>
            <person name="Ferjani R."/>
            <person name="Fhoula I."/>
            <person name="Fardeau M.-L."/>
            <person name="Boudabbous A."/>
            <person name="Ouzari H.I."/>
        </authorList>
    </citation>
    <scope>NUCLEOTIDE SEQUENCE [LARGE SCALE GENOMIC DNA]</scope>
    <source>
        <strain evidence="3 4">H1T</strain>
    </source>
</reference>
<dbReference type="InterPro" id="IPR014001">
    <property type="entry name" value="Helicase_ATP-bd"/>
</dbReference>
<dbReference type="InterPro" id="IPR027417">
    <property type="entry name" value="P-loop_NTPase"/>
</dbReference>
<comment type="caution">
    <text evidence="3">The sequence shown here is derived from an EMBL/GenBank/DDBJ whole genome shotgun (WGS) entry which is preliminary data.</text>
</comment>
<dbReference type="SMART" id="SM00487">
    <property type="entry name" value="DEXDc"/>
    <property type="match status" value="1"/>
</dbReference>
<keyword evidence="3" id="KW-0547">Nucleotide-binding</keyword>
<dbReference type="GO" id="GO:0004386">
    <property type="term" value="F:helicase activity"/>
    <property type="evidence" value="ECO:0007669"/>
    <property type="project" value="UniProtKB-KW"/>
</dbReference>
<sequence length="1079" mass="121187">MHSNRFLSAPALAGLKDFQRKTVEYVFKRLYGNEPTSRFLIADEVGLGKTLVARGIIAKTLERLQDEVDRVDVIYICSNAAIATQNVNRLNVSDTDGFSIATRLTYLPRQVRSLRKNKVNFISLTPGTAFDHARSRGGHADERAILYRMLYDLPLAQNERRRRLRVGLLNILQATAGKDNWRAKAKNLPAEDLDADLSKAFRRAVLEDAELYAALKEGCERFARYRDYSRIPWEDSELRYDLIGKLRSKLASVCLSALEPDLVILDEFQRFKHLLDGDDEASMLATALFEHPDVRVLLLSATPYKMFTLDQENDEDDHYPDFIRTLNFLFNDSGKVDAVKNLLSEHRTMLHACAKGSVCHPGKKAELERALLNVMCRTERVATTRDHNSMLTEIERTAPLKPADLQHAATVDAVAICVKAGEPIEYWKSAPYLINFLKHYELRHKLDAQLNAPSDALRGTLSSANGQLLTKNKFEGYQALDPANPRMRVLFEDTIDKGMWQLLWMPPSMPYIKPGDAYRDKDGLTKALVFSSWSAVPDAVASICSYEAERMMIAGTSVSHSELYDKIKPLLRFAVASNDNRLTGMPVIAWLLPSPTLATKIDPLEIALRHGSGPVDAQELRNEVKATCRSLVETLPRAGEGTRADERWYWAAPILLDSHNELLDWCKSHSGWRSATPDHESGTRFKDHIDLLVSMAEGNIPLGPQPDDLVDVLCDLALAGPGVCALRALRRISAELDVSDPNLLSAAARIASGFRSLFNMPETIAMLRGSGEDTYWRLTLQYGIDGNLQSVLDEYVHVLRESLGLQEHSPEEQVAGIAECIQSVLSLRTAQIRIDEIKMSGDGFALDDFNTRCRFALRFGDIRDDNNQALVRADSVRDAFNSPFRPFVLASTSIGQEGLDFHTWCHAVVHWNLPSNPVDLEQREGRVHRYKGHAVRKNIAERYGLTALSEAFEEGDPWQTLFHIAAQRKSNGHSDLIPYWIFEDGSARVERRIPLLPYSKEVGKLKRLKQGLALYRMVFGQPRQEDLLFSLSQNGNHESADLADWLISLQPPETVLKDESAEENTLILPPAKSAQGISN</sequence>
<evidence type="ECO:0000313" key="4">
    <source>
        <dbReference type="Proteomes" id="UP000292919"/>
    </source>
</evidence>
<evidence type="ECO:0000256" key="1">
    <source>
        <dbReference type="ARBA" id="ARBA00022801"/>
    </source>
</evidence>
<dbReference type="InterPro" id="IPR001650">
    <property type="entry name" value="Helicase_C-like"/>
</dbReference>
<protein>
    <submittedName>
        <fullName evidence="3">Helicase</fullName>
    </submittedName>
</protein>
<accession>A0A6H3F954</accession>
<dbReference type="PANTHER" id="PTHR45766:SF6">
    <property type="entry name" value="SWI_SNF-RELATED MATRIX-ASSOCIATED ACTIN-DEPENDENT REGULATOR OF CHROMATIN SUBFAMILY A-LIKE PROTEIN 1"/>
    <property type="match status" value="1"/>
</dbReference>
<evidence type="ECO:0000259" key="2">
    <source>
        <dbReference type="SMART" id="SM00487"/>
    </source>
</evidence>
<dbReference type="EMBL" id="SIXC01000012">
    <property type="protein sequence ID" value="TBH78852.1"/>
    <property type="molecule type" value="Genomic_DNA"/>
</dbReference>
<dbReference type="Gene3D" id="3.40.50.300">
    <property type="entry name" value="P-loop containing nucleotide triphosphate hydrolases"/>
    <property type="match status" value="2"/>
</dbReference>
<dbReference type="AlphaFoldDB" id="A0A6H3F954"/>
<organism evidence="3 4">
    <name type="scientific">Desulfovibrio legallii</name>
    <dbReference type="NCBI Taxonomy" id="571438"/>
    <lineage>
        <taxon>Bacteria</taxon>
        <taxon>Pseudomonadati</taxon>
        <taxon>Thermodesulfobacteriota</taxon>
        <taxon>Desulfovibrionia</taxon>
        <taxon>Desulfovibrionales</taxon>
        <taxon>Desulfovibrionaceae</taxon>
        <taxon>Desulfovibrio</taxon>
    </lineage>
</organism>
<keyword evidence="3" id="KW-0067">ATP-binding</keyword>
<name>A0A6H3F954_9BACT</name>
<keyword evidence="4" id="KW-1185">Reference proteome</keyword>
<evidence type="ECO:0000313" key="3">
    <source>
        <dbReference type="EMBL" id="TBH78852.1"/>
    </source>
</evidence>
<dbReference type="SUPFAM" id="SSF52540">
    <property type="entry name" value="P-loop containing nucleoside triphosphate hydrolases"/>
    <property type="match status" value="2"/>
</dbReference>
<dbReference type="PANTHER" id="PTHR45766">
    <property type="entry name" value="DNA ANNEALING HELICASE AND ENDONUCLEASE ZRANB3 FAMILY MEMBER"/>
    <property type="match status" value="1"/>
</dbReference>
<dbReference type="Proteomes" id="UP000292919">
    <property type="component" value="Unassembled WGS sequence"/>
</dbReference>
<proteinExistence type="predicted"/>
<keyword evidence="3" id="KW-0347">Helicase</keyword>
<dbReference type="Pfam" id="PF00271">
    <property type="entry name" value="Helicase_C"/>
    <property type="match status" value="1"/>
</dbReference>